<dbReference type="SUPFAM" id="SSF46785">
    <property type="entry name" value="Winged helix' DNA-binding domain"/>
    <property type="match status" value="1"/>
</dbReference>
<proteinExistence type="predicted"/>
<dbReference type="InterPro" id="IPR036390">
    <property type="entry name" value="WH_DNA-bd_sf"/>
</dbReference>
<dbReference type="PROSITE" id="PS51078">
    <property type="entry name" value="ICLR_ED"/>
    <property type="match status" value="1"/>
</dbReference>
<dbReference type="PROSITE" id="PS51077">
    <property type="entry name" value="HTH_ICLR"/>
    <property type="match status" value="1"/>
</dbReference>
<dbReference type="InterPro" id="IPR014757">
    <property type="entry name" value="Tscrpt_reg_IclR_C"/>
</dbReference>
<accession>A0A6J7M0B8</accession>
<protein>
    <submittedName>
        <fullName evidence="6">Unannotated protein</fullName>
    </submittedName>
</protein>
<keyword evidence="2" id="KW-0238">DNA-binding</keyword>
<organism evidence="6">
    <name type="scientific">freshwater metagenome</name>
    <dbReference type="NCBI Taxonomy" id="449393"/>
    <lineage>
        <taxon>unclassified sequences</taxon>
        <taxon>metagenomes</taxon>
        <taxon>ecological metagenomes</taxon>
    </lineage>
</organism>
<evidence type="ECO:0000259" key="5">
    <source>
        <dbReference type="PROSITE" id="PS51078"/>
    </source>
</evidence>
<dbReference type="InterPro" id="IPR050707">
    <property type="entry name" value="HTH_MetabolicPath_Reg"/>
</dbReference>
<feature type="domain" description="HTH iclR-type" evidence="4">
    <location>
        <begin position="13"/>
        <end position="74"/>
    </location>
</feature>
<keyword evidence="3" id="KW-0804">Transcription</keyword>
<dbReference type="GO" id="GO:0003700">
    <property type="term" value="F:DNA-binding transcription factor activity"/>
    <property type="evidence" value="ECO:0007669"/>
    <property type="project" value="TreeGrafter"/>
</dbReference>
<dbReference type="SUPFAM" id="SSF55781">
    <property type="entry name" value="GAF domain-like"/>
    <property type="match status" value="1"/>
</dbReference>
<dbReference type="Pfam" id="PF01614">
    <property type="entry name" value="IclR_C"/>
    <property type="match status" value="1"/>
</dbReference>
<dbReference type="InterPro" id="IPR029016">
    <property type="entry name" value="GAF-like_dom_sf"/>
</dbReference>
<evidence type="ECO:0000259" key="4">
    <source>
        <dbReference type="PROSITE" id="PS51077"/>
    </source>
</evidence>
<evidence type="ECO:0000313" key="6">
    <source>
        <dbReference type="EMBL" id="CAB4971669.1"/>
    </source>
</evidence>
<gene>
    <name evidence="6" type="ORF">UFOPK3772_03436</name>
</gene>
<dbReference type="Gene3D" id="3.30.450.40">
    <property type="match status" value="1"/>
</dbReference>
<dbReference type="GO" id="GO:0045892">
    <property type="term" value="P:negative regulation of DNA-templated transcription"/>
    <property type="evidence" value="ECO:0007669"/>
    <property type="project" value="TreeGrafter"/>
</dbReference>
<evidence type="ECO:0000256" key="2">
    <source>
        <dbReference type="ARBA" id="ARBA00023125"/>
    </source>
</evidence>
<name>A0A6J7M0B8_9ZZZZ</name>
<dbReference type="Pfam" id="PF09339">
    <property type="entry name" value="HTH_IclR"/>
    <property type="match status" value="1"/>
</dbReference>
<dbReference type="SMART" id="SM00346">
    <property type="entry name" value="HTH_ICLR"/>
    <property type="match status" value="1"/>
</dbReference>
<dbReference type="Gene3D" id="1.10.10.10">
    <property type="entry name" value="Winged helix-like DNA-binding domain superfamily/Winged helix DNA-binding domain"/>
    <property type="match status" value="1"/>
</dbReference>
<dbReference type="PANTHER" id="PTHR30136">
    <property type="entry name" value="HELIX-TURN-HELIX TRANSCRIPTIONAL REGULATOR, ICLR FAMILY"/>
    <property type="match status" value="1"/>
</dbReference>
<reference evidence="6" key="1">
    <citation type="submission" date="2020-05" db="EMBL/GenBank/DDBJ databases">
        <authorList>
            <person name="Chiriac C."/>
            <person name="Salcher M."/>
            <person name="Ghai R."/>
            <person name="Kavagutti S V."/>
        </authorList>
    </citation>
    <scope>NUCLEOTIDE SEQUENCE</scope>
</reference>
<dbReference type="PANTHER" id="PTHR30136:SF24">
    <property type="entry name" value="HTH-TYPE TRANSCRIPTIONAL REPRESSOR ALLR"/>
    <property type="match status" value="1"/>
</dbReference>
<evidence type="ECO:0000256" key="1">
    <source>
        <dbReference type="ARBA" id="ARBA00023015"/>
    </source>
</evidence>
<keyword evidence="1" id="KW-0805">Transcription regulation</keyword>
<dbReference type="AlphaFoldDB" id="A0A6J7M0B8"/>
<sequence>MAIPVGASGAGGTQAVDRAATLLVSILESAQPPTFGDLQSSSGLAKSTLSRLLSSLERHGLVLRSDEGAVRPGPVITRFAHSDRSHDSLIRLTRPHLQHLSEATGETINLAILVGDEVEQIAQVDCRFLIGNVNWVGQRLPTHCTALGKVFLAGGAPMPRGPLARRTPRTLTTASRLAEDIKVTARRGWALADSELEPGLVAIAAPVRASSGSVIAALSITGPSSRLTPARIREFARLLVADAHEISTAMGYQPKNGKAGAA</sequence>
<dbReference type="InterPro" id="IPR036388">
    <property type="entry name" value="WH-like_DNA-bd_sf"/>
</dbReference>
<dbReference type="EMBL" id="CAFBNE010000204">
    <property type="protein sequence ID" value="CAB4971669.1"/>
    <property type="molecule type" value="Genomic_DNA"/>
</dbReference>
<dbReference type="GO" id="GO:0003677">
    <property type="term" value="F:DNA binding"/>
    <property type="evidence" value="ECO:0007669"/>
    <property type="project" value="UniProtKB-KW"/>
</dbReference>
<evidence type="ECO:0000256" key="3">
    <source>
        <dbReference type="ARBA" id="ARBA00023163"/>
    </source>
</evidence>
<dbReference type="InterPro" id="IPR005471">
    <property type="entry name" value="Tscrpt_reg_IclR_N"/>
</dbReference>
<feature type="domain" description="IclR-ED" evidence="5">
    <location>
        <begin position="75"/>
        <end position="252"/>
    </location>
</feature>